<evidence type="ECO:0000313" key="2">
    <source>
        <dbReference type="Proteomes" id="UP000326396"/>
    </source>
</evidence>
<keyword evidence="2" id="KW-1185">Reference proteome</keyword>
<dbReference type="PANTHER" id="PTHR34956">
    <property type="entry name" value="OS05G0397300 PROTEIN"/>
    <property type="match status" value="1"/>
</dbReference>
<dbReference type="AlphaFoldDB" id="A0A5N6PV70"/>
<organism evidence="1 2">
    <name type="scientific">Mikania micrantha</name>
    <name type="common">bitter vine</name>
    <dbReference type="NCBI Taxonomy" id="192012"/>
    <lineage>
        <taxon>Eukaryota</taxon>
        <taxon>Viridiplantae</taxon>
        <taxon>Streptophyta</taxon>
        <taxon>Embryophyta</taxon>
        <taxon>Tracheophyta</taxon>
        <taxon>Spermatophyta</taxon>
        <taxon>Magnoliopsida</taxon>
        <taxon>eudicotyledons</taxon>
        <taxon>Gunneridae</taxon>
        <taxon>Pentapetalae</taxon>
        <taxon>asterids</taxon>
        <taxon>campanulids</taxon>
        <taxon>Asterales</taxon>
        <taxon>Asteraceae</taxon>
        <taxon>Asteroideae</taxon>
        <taxon>Heliantheae alliance</taxon>
        <taxon>Eupatorieae</taxon>
        <taxon>Mikania</taxon>
    </lineage>
</organism>
<dbReference type="OrthoDB" id="1649181at2759"/>
<gene>
    <name evidence="1" type="ORF">E3N88_03939</name>
</gene>
<comment type="caution">
    <text evidence="1">The sequence shown here is derived from an EMBL/GenBank/DDBJ whole genome shotgun (WGS) entry which is preliminary data.</text>
</comment>
<dbReference type="EMBL" id="SZYD01000002">
    <property type="protein sequence ID" value="KAD7116671.1"/>
    <property type="molecule type" value="Genomic_DNA"/>
</dbReference>
<evidence type="ECO:0000313" key="1">
    <source>
        <dbReference type="EMBL" id="KAD7116671.1"/>
    </source>
</evidence>
<reference evidence="1 2" key="1">
    <citation type="submission" date="2019-05" db="EMBL/GenBank/DDBJ databases">
        <title>Mikania micrantha, genome provides insights into the molecular mechanism of rapid growth.</title>
        <authorList>
            <person name="Liu B."/>
        </authorList>
    </citation>
    <scope>NUCLEOTIDE SEQUENCE [LARGE SCALE GENOMIC DNA]</scope>
    <source>
        <strain evidence="1">NLD-2019</strain>
        <tissue evidence="1">Leaf</tissue>
    </source>
</reference>
<sequence length="118" mass="13636">MDTNVIRTQTPEADQNIGFDPFYSELERRILTLIADDDNEDCIGSTTNARRSTRVCINSKRSILEQQLERYFCWQQDLDNPTILVPVWLANLWRNTSNGTGVFIPRTIGRRFKGKGKN</sequence>
<proteinExistence type="predicted"/>
<dbReference type="Proteomes" id="UP000326396">
    <property type="component" value="Linkage Group LG10"/>
</dbReference>
<protein>
    <submittedName>
        <fullName evidence="1">Uncharacterized protein</fullName>
    </submittedName>
</protein>
<dbReference type="PANTHER" id="PTHR34956:SF1">
    <property type="entry name" value="DUF4005 DOMAIN-CONTAINING PROTEIN"/>
    <property type="match status" value="1"/>
</dbReference>
<name>A0A5N6PV70_9ASTR</name>
<accession>A0A5N6PV70</accession>